<dbReference type="EMBL" id="FOCE01000001">
    <property type="protein sequence ID" value="SEM61026.1"/>
    <property type="molecule type" value="Genomic_DNA"/>
</dbReference>
<keyword evidence="3" id="KW-1185">Reference proteome</keyword>
<dbReference type="RefSeq" id="WP_091296548.1">
    <property type="nucleotide sequence ID" value="NZ_FOCE01000001.1"/>
</dbReference>
<evidence type="ECO:0000313" key="3">
    <source>
        <dbReference type="Proteomes" id="UP000198761"/>
    </source>
</evidence>
<feature type="domain" description="Glycosyltransferase 2-like" evidence="1">
    <location>
        <begin position="12"/>
        <end position="131"/>
    </location>
</feature>
<reference evidence="2 3" key="1">
    <citation type="submission" date="2016-10" db="EMBL/GenBank/DDBJ databases">
        <authorList>
            <person name="de Groot N.N."/>
        </authorList>
    </citation>
    <scope>NUCLEOTIDE SEQUENCE [LARGE SCALE GENOMIC DNA]</scope>
    <source>
        <strain evidence="2 3">DSM 3857</strain>
    </source>
</reference>
<dbReference type="PANTHER" id="PTHR43685:SF3">
    <property type="entry name" value="SLR2126 PROTEIN"/>
    <property type="match status" value="1"/>
</dbReference>
<dbReference type="InterPro" id="IPR001173">
    <property type="entry name" value="Glyco_trans_2-like"/>
</dbReference>
<evidence type="ECO:0000259" key="1">
    <source>
        <dbReference type="Pfam" id="PF00535"/>
    </source>
</evidence>
<dbReference type="InterPro" id="IPR029044">
    <property type="entry name" value="Nucleotide-diphossugar_trans"/>
</dbReference>
<protein>
    <submittedName>
        <fullName evidence="2">Glycosyltransferase like family 2</fullName>
    </submittedName>
</protein>
<evidence type="ECO:0000313" key="2">
    <source>
        <dbReference type="EMBL" id="SEM61026.1"/>
    </source>
</evidence>
<proteinExistence type="predicted"/>
<dbReference type="GO" id="GO:0016740">
    <property type="term" value="F:transferase activity"/>
    <property type="evidence" value="ECO:0007669"/>
    <property type="project" value="UniProtKB-KW"/>
</dbReference>
<gene>
    <name evidence="2" type="ORF">SAMN04488103_101618</name>
</gene>
<dbReference type="Gene3D" id="3.90.550.10">
    <property type="entry name" value="Spore Coat Polysaccharide Biosynthesis Protein SpsA, Chain A"/>
    <property type="match status" value="1"/>
</dbReference>
<dbReference type="STRING" id="933059.SAMN04488103_101618"/>
<dbReference type="Proteomes" id="UP000198761">
    <property type="component" value="Unassembled WGS sequence"/>
</dbReference>
<organism evidence="2 3">
    <name type="scientific">Gemmobacter aquatilis</name>
    <dbReference type="NCBI Taxonomy" id="933059"/>
    <lineage>
        <taxon>Bacteria</taxon>
        <taxon>Pseudomonadati</taxon>
        <taxon>Pseudomonadota</taxon>
        <taxon>Alphaproteobacteria</taxon>
        <taxon>Rhodobacterales</taxon>
        <taxon>Paracoccaceae</taxon>
        <taxon>Gemmobacter</taxon>
    </lineage>
</organism>
<dbReference type="Pfam" id="PF00535">
    <property type="entry name" value="Glycos_transf_2"/>
    <property type="match status" value="1"/>
</dbReference>
<sequence>MTPLPAPPIPASLIIVSRHRPEALRRAVTAVRQLDYPALELVIVADPAGCAAVAGQPAKIVPFDTPNISAARNLGLQVAAGEVVLFLDDDAVPEPTWAARLLAPFADARVIAATGFVRGRNGFSFQWLASEVDALAQDHPLAVPEGVSLHAGRPGRAVKTQGTNCAFRRDMLLAAGGFDPALHFYLDEADVNLRLVGQGLTAVVADAQVHHGFAASARRRADRVPLTLQEIAASTAVFLRRHAPGAAAAGLARLRGEQRARLLRLMVEGRIEPGEVRRLLAGLEAGWRDGMARALPDLVPLSRVDRTFQPLPLTVRPHQVLAGRVWQAGRLARVARQAVADGAVVTLFRFSPTALRHRHRFHPDGYWEQVGGIFGAADRAEPAFALRTFAACLGKESARWAKLRLSGPEVGGSA</sequence>
<accession>A0A1H7ZRX6</accession>
<dbReference type="SUPFAM" id="SSF53448">
    <property type="entry name" value="Nucleotide-diphospho-sugar transferases"/>
    <property type="match status" value="1"/>
</dbReference>
<keyword evidence="2" id="KW-0808">Transferase</keyword>
<dbReference type="AlphaFoldDB" id="A0A1H7ZRX6"/>
<dbReference type="InterPro" id="IPR050834">
    <property type="entry name" value="Glycosyltransf_2"/>
</dbReference>
<name>A0A1H7ZRX6_9RHOB</name>
<dbReference type="PANTHER" id="PTHR43685">
    <property type="entry name" value="GLYCOSYLTRANSFERASE"/>
    <property type="match status" value="1"/>
</dbReference>
<dbReference type="OrthoDB" id="153025at2"/>